<dbReference type="PANTHER" id="PTHR36930:SF1">
    <property type="entry name" value="MOSC DOMAIN-CONTAINING PROTEIN"/>
    <property type="match status" value="1"/>
</dbReference>
<dbReference type="InterPro" id="IPR005302">
    <property type="entry name" value="MoCF_Sase_C"/>
</dbReference>
<proteinExistence type="predicted"/>
<dbReference type="InterPro" id="IPR011037">
    <property type="entry name" value="Pyrv_Knase-like_insert_dom_sf"/>
</dbReference>
<dbReference type="Pfam" id="PF03473">
    <property type="entry name" value="MOSC"/>
    <property type="match status" value="1"/>
</dbReference>
<dbReference type="Gene3D" id="2.40.33.20">
    <property type="entry name" value="PK beta-barrel domain-like"/>
    <property type="match status" value="1"/>
</dbReference>
<feature type="domain" description="MOSC" evidence="1">
    <location>
        <begin position="14"/>
        <end position="180"/>
    </location>
</feature>
<name>A0A381QE25_9ZZZZ</name>
<organism evidence="2">
    <name type="scientific">marine metagenome</name>
    <dbReference type="NCBI Taxonomy" id="408172"/>
    <lineage>
        <taxon>unclassified sequences</taxon>
        <taxon>metagenomes</taxon>
        <taxon>ecological metagenomes</taxon>
    </lineage>
</organism>
<dbReference type="PANTHER" id="PTHR36930">
    <property type="entry name" value="METAL-SULFUR CLUSTER BIOSYNTHESIS PROTEINS YUAD-RELATED"/>
    <property type="match status" value="1"/>
</dbReference>
<gene>
    <name evidence="2" type="ORF">METZ01_LOCUS29978</name>
</gene>
<dbReference type="GO" id="GO:0030170">
    <property type="term" value="F:pyridoxal phosphate binding"/>
    <property type="evidence" value="ECO:0007669"/>
    <property type="project" value="InterPro"/>
</dbReference>
<dbReference type="GO" id="GO:0030151">
    <property type="term" value="F:molybdenum ion binding"/>
    <property type="evidence" value="ECO:0007669"/>
    <property type="project" value="InterPro"/>
</dbReference>
<dbReference type="GO" id="GO:0003824">
    <property type="term" value="F:catalytic activity"/>
    <property type="evidence" value="ECO:0007669"/>
    <property type="project" value="InterPro"/>
</dbReference>
<sequence>MEKLVATIRSVYICPTEESGGKERTSIQAEIDGIVGDRHRSYVRKTWPGERQVETTRRNERQWSAVSIEELTGIEKTLDLSERLEASHLSANICIEGIEHFSKLPKGTLLKFPSGAELLVEGYNPPCHYMGKKIAALYKTNSGKKILTTAFSKASKLSRGLVGVVEVPGPINTGDKVSIFIYKTPA</sequence>
<reference evidence="2" key="1">
    <citation type="submission" date="2018-05" db="EMBL/GenBank/DDBJ databases">
        <authorList>
            <person name="Lanie J.A."/>
            <person name="Ng W.-L."/>
            <person name="Kazmierczak K.M."/>
            <person name="Andrzejewski T.M."/>
            <person name="Davidsen T.M."/>
            <person name="Wayne K.J."/>
            <person name="Tettelin H."/>
            <person name="Glass J.I."/>
            <person name="Rusch D."/>
            <person name="Podicherti R."/>
            <person name="Tsui H.-C.T."/>
            <person name="Winkler M.E."/>
        </authorList>
    </citation>
    <scope>NUCLEOTIDE SEQUENCE</scope>
</reference>
<protein>
    <recommendedName>
        <fullName evidence="1">MOSC domain-containing protein</fullName>
    </recommendedName>
</protein>
<dbReference type="EMBL" id="UINC01001305">
    <property type="protein sequence ID" value="SUZ77124.1"/>
    <property type="molecule type" value="Genomic_DNA"/>
</dbReference>
<dbReference type="InterPro" id="IPR052716">
    <property type="entry name" value="MOSC_domain"/>
</dbReference>
<evidence type="ECO:0000259" key="1">
    <source>
        <dbReference type="PROSITE" id="PS51340"/>
    </source>
</evidence>
<evidence type="ECO:0000313" key="2">
    <source>
        <dbReference type="EMBL" id="SUZ77124.1"/>
    </source>
</evidence>
<dbReference type="SUPFAM" id="SSF50800">
    <property type="entry name" value="PK beta-barrel domain-like"/>
    <property type="match status" value="1"/>
</dbReference>
<dbReference type="AlphaFoldDB" id="A0A381QE25"/>
<accession>A0A381QE25</accession>
<dbReference type="PROSITE" id="PS51340">
    <property type="entry name" value="MOSC"/>
    <property type="match status" value="1"/>
</dbReference>